<organism evidence="2 3">
    <name type="scientific">Pedobacter soli</name>
    <dbReference type="NCBI Taxonomy" id="390242"/>
    <lineage>
        <taxon>Bacteria</taxon>
        <taxon>Pseudomonadati</taxon>
        <taxon>Bacteroidota</taxon>
        <taxon>Sphingobacteriia</taxon>
        <taxon>Sphingobacteriales</taxon>
        <taxon>Sphingobacteriaceae</taxon>
        <taxon>Pedobacter</taxon>
    </lineage>
</organism>
<evidence type="ECO:0000313" key="3">
    <source>
        <dbReference type="Proteomes" id="UP000199455"/>
    </source>
</evidence>
<evidence type="ECO:0000259" key="1">
    <source>
        <dbReference type="Pfam" id="PF12867"/>
    </source>
</evidence>
<feature type="domain" description="DinB-like" evidence="1">
    <location>
        <begin position="78"/>
        <end position="152"/>
    </location>
</feature>
<dbReference type="InterPro" id="IPR024775">
    <property type="entry name" value="DinB-like"/>
</dbReference>
<dbReference type="Pfam" id="PF12867">
    <property type="entry name" value="DinB_2"/>
    <property type="match status" value="1"/>
</dbReference>
<name>A0A1G6ISQ3_9SPHI</name>
<evidence type="ECO:0000313" key="2">
    <source>
        <dbReference type="EMBL" id="SDC09602.1"/>
    </source>
</evidence>
<dbReference type="Proteomes" id="UP000199455">
    <property type="component" value="Unassembled WGS sequence"/>
</dbReference>
<dbReference type="AlphaFoldDB" id="A0A1G6ISQ3"/>
<protein>
    <submittedName>
        <fullName evidence="2">DinB superfamily protein</fullName>
    </submittedName>
</protein>
<dbReference type="STRING" id="390242.SAMN04488024_101244"/>
<sequence>MTNKIQESLWRQFGASIDMLINVISNCPVDFFLDNKRFYYLVYHSVVFLDYYSTIPPRPFSPILSFTIQPPNQRPKESIGDMIPDKIYSKQELLDYLQATRLKCKKLVDSLTDNEKLDIRFTEGNQEGDMDYPILEILLYNLRHTQHHIGQLNLIMRQDLGKYMEWAFRVDELN</sequence>
<dbReference type="RefSeq" id="WP_090763477.1">
    <property type="nucleotide sequence ID" value="NZ_FMZH01000001.1"/>
</dbReference>
<reference evidence="3" key="1">
    <citation type="submission" date="2016-10" db="EMBL/GenBank/DDBJ databases">
        <authorList>
            <person name="Varghese N."/>
            <person name="Submissions S."/>
        </authorList>
    </citation>
    <scope>NUCLEOTIDE SEQUENCE [LARGE SCALE GENOMIC DNA]</scope>
    <source>
        <strain evidence="3">DSM 18609</strain>
    </source>
</reference>
<dbReference type="InterPro" id="IPR034660">
    <property type="entry name" value="DinB/YfiT-like"/>
</dbReference>
<proteinExistence type="predicted"/>
<accession>A0A1G6ISQ3</accession>
<dbReference type="SUPFAM" id="SSF109854">
    <property type="entry name" value="DinB/YfiT-like putative metalloenzymes"/>
    <property type="match status" value="1"/>
</dbReference>
<gene>
    <name evidence="2" type="ORF">SAMN04488024_101244</name>
</gene>
<dbReference type="EMBL" id="FMZH01000001">
    <property type="protein sequence ID" value="SDC09602.1"/>
    <property type="molecule type" value="Genomic_DNA"/>
</dbReference>
<keyword evidence="3" id="KW-1185">Reference proteome</keyword>
<dbReference type="Gene3D" id="1.20.120.450">
    <property type="entry name" value="dinb family like domain"/>
    <property type="match status" value="1"/>
</dbReference>